<comment type="caution">
    <text evidence="2">The sequence shown here is derived from an EMBL/GenBank/DDBJ whole genome shotgun (WGS) entry which is preliminary data.</text>
</comment>
<name>A0A9D2N5P4_9FIRM</name>
<dbReference type="EMBL" id="DWWV01000093">
    <property type="protein sequence ID" value="HJC10609.1"/>
    <property type="molecule type" value="Genomic_DNA"/>
</dbReference>
<dbReference type="PANTHER" id="PTHR10885:SF20">
    <property type="entry name" value="NUDIX HYDROLASE DOMAIN-CONTAINING PROTEIN"/>
    <property type="match status" value="1"/>
</dbReference>
<evidence type="ECO:0000313" key="2">
    <source>
        <dbReference type="EMBL" id="HJC10609.1"/>
    </source>
</evidence>
<proteinExistence type="predicted"/>
<dbReference type="InterPro" id="IPR000086">
    <property type="entry name" value="NUDIX_hydrolase_dom"/>
</dbReference>
<reference evidence="2" key="2">
    <citation type="submission" date="2021-04" db="EMBL/GenBank/DDBJ databases">
        <authorList>
            <person name="Gilroy R."/>
        </authorList>
    </citation>
    <scope>NUCLEOTIDE SEQUENCE</scope>
    <source>
        <strain evidence="2">ChiSxjej6B18-287</strain>
    </source>
</reference>
<dbReference type="Pfam" id="PF00293">
    <property type="entry name" value="NUDIX"/>
    <property type="match status" value="1"/>
</dbReference>
<accession>A0A9D2N5P4</accession>
<evidence type="ECO:0000259" key="1">
    <source>
        <dbReference type="PROSITE" id="PS51462"/>
    </source>
</evidence>
<dbReference type="Gene3D" id="3.90.79.10">
    <property type="entry name" value="Nucleoside Triphosphate Pyrophosphohydrolase"/>
    <property type="match status" value="1"/>
</dbReference>
<dbReference type="SUPFAM" id="SSF55811">
    <property type="entry name" value="Nudix"/>
    <property type="match status" value="1"/>
</dbReference>
<dbReference type="AlphaFoldDB" id="A0A9D2N5P4"/>
<feature type="domain" description="Nudix hydrolase" evidence="1">
    <location>
        <begin position="166"/>
        <end position="311"/>
    </location>
</feature>
<dbReference type="PROSITE" id="PS51462">
    <property type="entry name" value="NUDIX"/>
    <property type="match status" value="1"/>
</dbReference>
<reference evidence="2" key="1">
    <citation type="journal article" date="2021" name="PeerJ">
        <title>Extensive microbial diversity within the chicken gut microbiome revealed by metagenomics and culture.</title>
        <authorList>
            <person name="Gilroy R."/>
            <person name="Ravi A."/>
            <person name="Getino M."/>
            <person name="Pursley I."/>
            <person name="Horton D.L."/>
            <person name="Alikhan N.F."/>
            <person name="Baker D."/>
            <person name="Gharbi K."/>
            <person name="Hall N."/>
            <person name="Watson M."/>
            <person name="Adriaenssens E.M."/>
            <person name="Foster-Nyarko E."/>
            <person name="Jarju S."/>
            <person name="Secka A."/>
            <person name="Antonio M."/>
            <person name="Oren A."/>
            <person name="Chaudhuri R.R."/>
            <person name="La Ragione R."/>
            <person name="Hildebrand F."/>
            <person name="Pallen M.J."/>
        </authorList>
    </citation>
    <scope>NUCLEOTIDE SEQUENCE</scope>
    <source>
        <strain evidence="2">ChiSxjej6B18-287</strain>
    </source>
</reference>
<dbReference type="GO" id="GO:0004452">
    <property type="term" value="F:isopentenyl-diphosphate delta-isomerase activity"/>
    <property type="evidence" value="ECO:0007669"/>
    <property type="project" value="TreeGrafter"/>
</dbReference>
<protein>
    <submittedName>
        <fullName evidence="2">NUDIX domain-containing protein</fullName>
    </submittedName>
</protein>
<dbReference type="Proteomes" id="UP000823893">
    <property type="component" value="Unassembled WGS sequence"/>
</dbReference>
<evidence type="ECO:0000313" key="3">
    <source>
        <dbReference type="Proteomes" id="UP000823893"/>
    </source>
</evidence>
<dbReference type="CDD" id="cd04692">
    <property type="entry name" value="NUDIX_Hydrolase"/>
    <property type="match status" value="1"/>
</dbReference>
<dbReference type="InterPro" id="IPR015797">
    <property type="entry name" value="NUDIX_hydrolase-like_dom_sf"/>
</dbReference>
<dbReference type="PANTHER" id="PTHR10885">
    <property type="entry name" value="ISOPENTENYL-DIPHOSPHATE DELTA-ISOMERASE"/>
    <property type="match status" value="1"/>
</dbReference>
<dbReference type="GO" id="GO:0005737">
    <property type="term" value="C:cytoplasm"/>
    <property type="evidence" value="ECO:0007669"/>
    <property type="project" value="TreeGrafter"/>
</dbReference>
<gene>
    <name evidence="2" type="ORF">H9935_07300</name>
</gene>
<organism evidence="2 3">
    <name type="scientific">Candidatus Blautia merdigallinarum</name>
    <dbReference type="NCBI Taxonomy" id="2838495"/>
    <lineage>
        <taxon>Bacteria</taxon>
        <taxon>Bacillati</taxon>
        <taxon>Bacillota</taxon>
        <taxon>Clostridia</taxon>
        <taxon>Lachnospirales</taxon>
        <taxon>Lachnospiraceae</taxon>
        <taxon>Blautia</taxon>
    </lineage>
</organism>
<sequence length="339" mass="39252">MTEKLSILCVFNQRGKYRIIKEAVKEESPEECLLRTAGIRENNLSLSWRSRGILTLVKGEMPTEYVFLFSAQDSESIEEEESTATASWEKADEILNKTAGEEEKICFRLLMDEGPFFSLKVILDRRNILRRASLNGKSLELFDILREDGSVSGIVRERGVAHLDGSLHPTSHIWIVRRNRKNGWDLLLQKRSLRKDSNPGCYDISSAGHVAAGDAYLPAALRELEEELGIRAEEKDLHLAGMRKAYFEDVFYGKPFRDYEISAVYIYDRPVDEKKLILQESEVERVKWMDFKECCREVKEGSMKNCIYMDELEIVGKYLDIWDEEDEGYDPKRRKKSIL</sequence>
<dbReference type="GO" id="GO:0009240">
    <property type="term" value="P:isopentenyl diphosphate biosynthetic process"/>
    <property type="evidence" value="ECO:0007669"/>
    <property type="project" value="TreeGrafter"/>
</dbReference>